<comment type="caution">
    <text evidence="6">The sequence shown here is derived from an EMBL/GenBank/DDBJ whole genome shotgun (WGS) entry which is preliminary data.</text>
</comment>
<evidence type="ECO:0000259" key="5">
    <source>
        <dbReference type="Pfam" id="PF00149"/>
    </source>
</evidence>
<feature type="domain" description="Calcineurin-like phosphoesterase" evidence="5">
    <location>
        <begin position="285"/>
        <end position="569"/>
    </location>
</feature>
<evidence type="ECO:0000313" key="7">
    <source>
        <dbReference type="Proteomes" id="UP000256345"/>
    </source>
</evidence>
<dbReference type="PANTHER" id="PTHR42988:SF2">
    <property type="entry name" value="CYCLIC NUCLEOTIDE PHOSPHODIESTERASE CBUA0032-RELATED"/>
    <property type="match status" value="1"/>
</dbReference>
<evidence type="ECO:0000256" key="3">
    <source>
        <dbReference type="ARBA" id="ARBA00023004"/>
    </source>
</evidence>
<comment type="similarity">
    <text evidence="4">Belongs to the cyclic nucleotide phosphodiesterase class-III family.</text>
</comment>
<proteinExistence type="inferred from homology"/>
<evidence type="ECO:0000313" key="6">
    <source>
        <dbReference type="EMBL" id="REG32989.1"/>
    </source>
</evidence>
<keyword evidence="7" id="KW-1185">Reference proteome</keyword>
<protein>
    <submittedName>
        <fullName evidence="6">Calcineurin-like phosphoesterase family protein</fullName>
    </submittedName>
</protein>
<dbReference type="Proteomes" id="UP000256345">
    <property type="component" value="Unassembled WGS sequence"/>
</dbReference>
<dbReference type="RefSeq" id="WP_047855167.1">
    <property type="nucleotide sequence ID" value="NZ_CP011509.1"/>
</dbReference>
<keyword evidence="3" id="KW-0408">Iron</keyword>
<dbReference type="Gene3D" id="3.60.21.10">
    <property type="match status" value="1"/>
</dbReference>
<dbReference type="InterPro" id="IPR004843">
    <property type="entry name" value="Calcineurin-like_PHP"/>
</dbReference>
<dbReference type="EMBL" id="QUMU01000004">
    <property type="protein sequence ID" value="REG32989.1"/>
    <property type="molecule type" value="Genomic_DNA"/>
</dbReference>
<dbReference type="InterPro" id="IPR029052">
    <property type="entry name" value="Metallo-depent_PP-like"/>
</dbReference>
<dbReference type="SUPFAM" id="SSF56300">
    <property type="entry name" value="Metallo-dependent phosphatases"/>
    <property type="match status" value="1"/>
</dbReference>
<evidence type="ECO:0000256" key="4">
    <source>
        <dbReference type="ARBA" id="ARBA00025742"/>
    </source>
</evidence>
<name>A0ABX9K4H5_9BACT</name>
<sequence length="649" mass="72802">MAPVFDARADYVAARDVRDHAELVALLGGLPQKGVLFPLVGARRAGKTWELKALEHTLAGPRGGAVRYVDLRRYGPDFSKVPEAECLLLDEPELTGTGARVRPAENFLRWCEERHRGGTTLLLAMSPAEWVVLQREGESHGLVSAKDLRFLAPLQPTQAERMATRTEQSRKLLPRLPDIWKRSPFLLELAFQVAEELGAQAEDDVWELLRLIRERSEYAEFHYFEAVYRNGLTEEQRAVLNDVAHAESADKKELDLLVRCGLVGKEGARHVLADPILAADLSPLRLHHISDLHFGPKSAERVDVKDSGAHARRMATGLGPKHVRDEYLRHVASLKAMGRAPHVLIVSGDLVEWGDDAQFEDARGWLEKVLEHLEEHPRLRPDEPHLLLAGGNHDVDWRQTEGEAGARKRHVPFARAFDSLSRSLRVRLEEAPESRQLAIARYPELGLEILLLGSAEFGGEQEKDPAREGLLELVERLRKEAMAKPEHERAAALHQQVARIDPGLVHGEDLARVRREPWSQPVRLAVLHHPVSPLPMTELGRYVGLINAGEVKDRLMEKGFCLVLHGHAHTGWFGKEAWPGRHGDQVLWIASAPSLGSREVQEHHGFNEIVLSREPHGSETTYSLTVLRHSREGGSWVERSRMDCRPGSV</sequence>
<dbReference type="PANTHER" id="PTHR42988">
    <property type="entry name" value="PHOSPHOHYDROLASE"/>
    <property type="match status" value="1"/>
</dbReference>
<dbReference type="Pfam" id="PF00149">
    <property type="entry name" value="Metallophos"/>
    <property type="match status" value="1"/>
</dbReference>
<organism evidence="6 7">
    <name type="scientific">Archangium gephyra</name>
    <dbReference type="NCBI Taxonomy" id="48"/>
    <lineage>
        <taxon>Bacteria</taxon>
        <taxon>Pseudomonadati</taxon>
        <taxon>Myxococcota</taxon>
        <taxon>Myxococcia</taxon>
        <taxon>Myxococcales</taxon>
        <taxon>Cystobacterineae</taxon>
        <taxon>Archangiaceae</taxon>
        <taxon>Archangium</taxon>
    </lineage>
</organism>
<dbReference type="InterPro" id="IPR050884">
    <property type="entry name" value="CNP_phosphodiesterase-III"/>
</dbReference>
<keyword evidence="2" id="KW-0378">Hydrolase</keyword>
<gene>
    <name evidence="6" type="ORF">ATI61_104279</name>
</gene>
<reference evidence="6 7" key="1">
    <citation type="submission" date="2018-08" db="EMBL/GenBank/DDBJ databases">
        <title>Genomic Encyclopedia of Archaeal and Bacterial Type Strains, Phase II (KMG-II): from individual species to whole genera.</title>
        <authorList>
            <person name="Goeker M."/>
        </authorList>
    </citation>
    <scope>NUCLEOTIDE SEQUENCE [LARGE SCALE GENOMIC DNA]</scope>
    <source>
        <strain evidence="6 7">DSM 2261</strain>
    </source>
</reference>
<evidence type="ECO:0000256" key="1">
    <source>
        <dbReference type="ARBA" id="ARBA00022723"/>
    </source>
</evidence>
<accession>A0ABX9K4H5</accession>
<evidence type="ECO:0000256" key="2">
    <source>
        <dbReference type="ARBA" id="ARBA00022801"/>
    </source>
</evidence>
<keyword evidence="1" id="KW-0479">Metal-binding</keyword>